<evidence type="ECO:0008006" key="4">
    <source>
        <dbReference type="Google" id="ProtNLM"/>
    </source>
</evidence>
<comment type="caution">
    <text evidence="2">The sequence shown here is derived from an EMBL/GenBank/DDBJ whole genome shotgun (WGS) entry which is preliminary data.</text>
</comment>
<evidence type="ECO:0000313" key="2">
    <source>
        <dbReference type="EMBL" id="OEH86722.1"/>
    </source>
</evidence>
<evidence type="ECO:0000313" key="3">
    <source>
        <dbReference type="Proteomes" id="UP000095255"/>
    </source>
</evidence>
<dbReference type="Proteomes" id="UP000095255">
    <property type="component" value="Unassembled WGS sequence"/>
</dbReference>
<dbReference type="STRING" id="1390249.BHU72_00140"/>
<accession>A0A1E5L992</accession>
<organism evidence="2 3">
    <name type="scientific">Desulfuribacillus stibiiarsenatis</name>
    <dbReference type="NCBI Taxonomy" id="1390249"/>
    <lineage>
        <taxon>Bacteria</taxon>
        <taxon>Bacillati</taxon>
        <taxon>Bacillota</taxon>
        <taxon>Desulfuribacillia</taxon>
        <taxon>Desulfuribacillales</taxon>
        <taxon>Desulfuribacillaceae</taxon>
        <taxon>Desulfuribacillus</taxon>
    </lineage>
</organism>
<dbReference type="InterPro" id="IPR022258">
    <property type="entry name" value="Flagellar_operon_YvyF"/>
</dbReference>
<protein>
    <recommendedName>
        <fullName evidence="4">Flagellar protein</fullName>
    </recommendedName>
</protein>
<sequence length="137" mass="15757">MALSNCPRCGRLFDNTFKDICQQCTHEEEQYYQKVRKYVKEHKDCTIHEASEATDVPVKLITRFIKQGRINLKNNPNMLYPCEGCGAFIAAGRFCNSCMTDLQKGLSEAGKKPEPELKKPREGDNKTGYHFDSFKKR</sequence>
<keyword evidence="3" id="KW-1185">Reference proteome</keyword>
<proteinExistence type="predicted"/>
<dbReference type="NCBIfam" id="TIGR03826">
    <property type="entry name" value="YvyF"/>
    <property type="match status" value="1"/>
</dbReference>
<dbReference type="EMBL" id="MJAT01000001">
    <property type="protein sequence ID" value="OEH86722.1"/>
    <property type="molecule type" value="Genomic_DNA"/>
</dbReference>
<feature type="region of interest" description="Disordered" evidence="1">
    <location>
        <begin position="106"/>
        <end position="137"/>
    </location>
</feature>
<feature type="compositionally biased region" description="Basic and acidic residues" evidence="1">
    <location>
        <begin position="109"/>
        <end position="137"/>
    </location>
</feature>
<dbReference type="AlphaFoldDB" id="A0A1E5L992"/>
<evidence type="ECO:0000256" key="1">
    <source>
        <dbReference type="SAM" id="MobiDB-lite"/>
    </source>
</evidence>
<gene>
    <name evidence="2" type="ORF">BHU72_00140</name>
</gene>
<name>A0A1E5L992_9FIRM</name>
<dbReference type="RefSeq" id="WP_069700599.1">
    <property type="nucleotide sequence ID" value="NZ_MJAT01000001.1"/>
</dbReference>
<reference evidence="2 3" key="1">
    <citation type="submission" date="2016-09" db="EMBL/GenBank/DDBJ databases">
        <title>Desulfuribacillus arsenicus sp. nov., an obligately anaerobic, dissimilatory arsenic- and antimonate-reducing bacterium isolated from anoxic sediments.</title>
        <authorList>
            <person name="Abin C.A."/>
            <person name="Hollibaugh J.T."/>
        </authorList>
    </citation>
    <scope>NUCLEOTIDE SEQUENCE [LARGE SCALE GENOMIC DNA]</scope>
    <source>
        <strain evidence="2 3">MLFW-2</strain>
    </source>
</reference>